<dbReference type="RefSeq" id="WP_146530202.1">
    <property type="nucleotide sequence ID" value="NZ_SJPV01000011.1"/>
</dbReference>
<evidence type="ECO:0000256" key="5">
    <source>
        <dbReference type="PROSITE-ProRule" id="PRU00277"/>
    </source>
</evidence>
<evidence type="ECO:0000256" key="6">
    <source>
        <dbReference type="RuleBase" id="RU003915"/>
    </source>
</evidence>
<feature type="signal peptide" evidence="8">
    <location>
        <begin position="1"/>
        <end position="18"/>
    </location>
</feature>
<dbReference type="EMBL" id="SJPV01000011">
    <property type="protein sequence ID" value="TWU33038.1"/>
    <property type="molecule type" value="Genomic_DNA"/>
</dbReference>
<evidence type="ECO:0000256" key="2">
    <source>
        <dbReference type="ARBA" id="ARBA00006577"/>
    </source>
</evidence>
<dbReference type="OrthoDB" id="280278at2"/>
<dbReference type="Gene3D" id="3.10.50.40">
    <property type="match status" value="1"/>
</dbReference>
<keyword evidence="3 5" id="KW-0697">Rotamase</keyword>
<accession>A0A5C6D8C4</accession>
<dbReference type="PROSITE" id="PS50059">
    <property type="entry name" value="FKBP_PPIASE"/>
    <property type="match status" value="1"/>
</dbReference>
<comment type="caution">
    <text evidence="10">The sequence shown here is derived from an EMBL/GenBank/DDBJ whole genome shotgun (WGS) entry which is preliminary data.</text>
</comment>
<feature type="domain" description="PPIase FKBP-type" evidence="9">
    <location>
        <begin position="78"/>
        <end position="164"/>
    </location>
</feature>
<protein>
    <recommendedName>
        <fullName evidence="6">Peptidyl-prolyl cis-trans isomerase</fullName>
        <ecNumber evidence="6">5.2.1.8</ecNumber>
    </recommendedName>
</protein>
<feature type="chain" id="PRO_5023039101" description="Peptidyl-prolyl cis-trans isomerase" evidence="8">
    <location>
        <begin position="19"/>
        <end position="164"/>
    </location>
</feature>
<evidence type="ECO:0000256" key="3">
    <source>
        <dbReference type="ARBA" id="ARBA00023110"/>
    </source>
</evidence>
<reference evidence="10 11" key="1">
    <citation type="submission" date="2019-02" db="EMBL/GenBank/DDBJ databases">
        <title>Deep-cultivation of Planctomycetes and their phenomic and genomic characterization uncovers novel biology.</title>
        <authorList>
            <person name="Wiegand S."/>
            <person name="Jogler M."/>
            <person name="Boedeker C."/>
            <person name="Pinto D."/>
            <person name="Vollmers J."/>
            <person name="Rivas-Marin E."/>
            <person name="Kohn T."/>
            <person name="Peeters S.H."/>
            <person name="Heuer A."/>
            <person name="Rast P."/>
            <person name="Oberbeckmann S."/>
            <person name="Bunk B."/>
            <person name="Jeske O."/>
            <person name="Meyerdierks A."/>
            <person name="Storesund J.E."/>
            <person name="Kallscheuer N."/>
            <person name="Luecker S."/>
            <person name="Lage O.M."/>
            <person name="Pohl T."/>
            <person name="Merkel B.J."/>
            <person name="Hornburger P."/>
            <person name="Mueller R.-W."/>
            <person name="Bruemmer F."/>
            <person name="Labrenz M."/>
            <person name="Spormann A.M."/>
            <person name="Op Den Camp H."/>
            <person name="Overmann J."/>
            <person name="Amann R."/>
            <person name="Jetten M.S.M."/>
            <person name="Mascher T."/>
            <person name="Medema M.H."/>
            <person name="Devos D.P."/>
            <person name="Kaster A.-K."/>
            <person name="Ovreas L."/>
            <person name="Rohde M."/>
            <person name="Galperin M.Y."/>
            <person name="Jogler C."/>
        </authorList>
    </citation>
    <scope>NUCLEOTIDE SEQUENCE [LARGE SCALE GENOMIC DNA]</scope>
    <source>
        <strain evidence="10 11">Poly41</strain>
    </source>
</reference>
<dbReference type="PANTHER" id="PTHR43811:SF19">
    <property type="entry name" value="39 KDA FK506-BINDING NUCLEAR PROTEIN"/>
    <property type="match status" value="1"/>
</dbReference>
<evidence type="ECO:0000259" key="9">
    <source>
        <dbReference type="PROSITE" id="PS50059"/>
    </source>
</evidence>
<comment type="similarity">
    <text evidence="2 6">Belongs to the FKBP-type PPIase family.</text>
</comment>
<keyword evidence="4 5" id="KW-0413">Isomerase</keyword>
<comment type="catalytic activity">
    <reaction evidence="1 5 6">
        <text>[protein]-peptidylproline (omega=180) = [protein]-peptidylproline (omega=0)</text>
        <dbReference type="Rhea" id="RHEA:16237"/>
        <dbReference type="Rhea" id="RHEA-COMP:10747"/>
        <dbReference type="Rhea" id="RHEA-COMP:10748"/>
        <dbReference type="ChEBI" id="CHEBI:83833"/>
        <dbReference type="ChEBI" id="CHEBI:83834"/>
        <dbReference type="EC" id="5.2.1.8"/>
    </reaction>
</comment>
<gene>
    <name evidence="10" type="ORF">Poly41_54210</name>
</gene>
<dbReference type="Pfam" id="PF00254">
    <property type="entry name" value="FKBP_C"/>
    <property type="match status" value="1"/>
</dbReference>
<keyword evidence="11" id="KW-1185">Reference proteome</keyword>
<dbReference type="GO" id="GO:0003755">
    <property type="term" value="F:peptidyl-prolyl cis-trans isomerase activity"/>
    <property type="evidence" value="ECO:0007669"/>
    <property type="project" value="UniProtKB-UniRule"/>
</dbReference>
<dbReference type="InterPro" id="IPR046357">
    <property type="entry name" value="PPIase_dom_sf"/>
</dbReference>
<keyword evidence="8" id="KW-0732">Signal</keyword>
<dbReference type="InterPro" id="IPR001179">
    <property type="entry name" value="PPIase_FKBP_dom"/>
</dbReference>
<evidence type="ECO:0000256" key="8">
    <source>
        <dbReference type="SAM" id="SignalP"/>
    </source>
</evidence>
<evidence type="ECO:0000256" key="7">
    <source>
        <dbReference type="SAM" id="MobiDB-lite"/>
    </source>
</evidence>
<dbReference type="AlphaFoldDB" id="A0A5C6D8C4"/>
<dbReference type="Proteomes" id="UP000319143">
    <property type="component" value="Unassembled WGS sequence"/>
</dbReference>
<name>A0A5C6D8C4_9BACT</name>
<evidence type="ECO:0000256" key="4">
    <source>
        <dbReference type="ARBA" id="ARBA00023235"/>
    </source>
</evidence>
<dbReference type="SUPFAM" id="SSF54534">
    <property type="entry name" value="FKBP-like"/>
    <property type="match status" value="1"/>
</dbReference>
<evidence type="ECO:0000313" key="10">
    <source>
        <dbReference type="EMBL" id="TWU33038.1"/>
    </source>
</evidence>
<evidence type="ECO:0000313" key="11">
    <source>
        <dbReference type="Proteomes" id="UP000319143"/>
    </source>
</evidence>
<sequence precursor="true">MLKHLFLTLTLTAIPAFAIGQETVKEDQPEIKAGPDDSQEKVKPGPIDKDAPREFKKTDSGLKFRILRKSDQPKPKATDAVEVHYKGWLDDKKIFDSSYRRAEKISFPLRGVIAGWTEGMQLVGEGGMIELEIPGELGYGRRGMPGAIPPNATLHFIVELFDVK</sequence>
<proteinExistence type="inferred from homology"/>
<dbReference type="EC" id="5.2.1.8" evidence="6"/>
<organism evidence="10 11">
    <name type="scientific">Novipirellula artificiosorum</name>
    <dbReference type="NCBI Taxonomy" id="2528016"/>
    <lineage>
        <taxon>Bacteria</taxon>
        <taxon>Pseudomonadati</taxon>
        <taxon>Planctomycetota</taxon>
        <taxon>Planctomycetia</taxon>
        <taxon>Pirellulales</taxon>
        <taxon>Pirellulaceae</taxon>
        <taxon>Novipirellula</taxon>
    </lineage>
</organism>
<dbReference type="PANTHER" id="PTHR43811">
    <property type="entry name" value="FKBP-TYPE PEPTIDYL-PROLYL CIS-TRANS ISOMERASE FKPA"/>
    <property type="match status" value="1"/>
</dbReference>
<evidence type="ECO:0000256" key="1">
    <source>
        <dbReference type="ARBA" id="ARBA00000971"/>
    </source>
</evidence>
<feature type="region of interest" description="Disordered" evidence="7">
    <location>
        <begin position="25"/>
        <end position="60"/>
    </location>
</feature>